<dbReference type="HOGENOM" id="CLU_002360_6_3_1"/>
<evidence type="ECO:0000259" key="19">
    <source>
        <dbReference type="Pfam" id="PF00122"/>
    </source>
</evidence>
<evidence type="ECO:0000256" key="3">
    <source>
        <dbReference type="ARBA" id="ARBA00008746"/>
    </source>
</evidence>
<evidence type="ECO:0000256" key="15">
    <source>
        <dbReference type="ARBA" id="ARBA00023136"/>
    </source>
</evidence>
<dbReference type="GO" id="GO:0005524">
    <property type="term" value="F:ATP binding"/>
    <property type="evidence" value="ECO:0007669"/>
    <property type="project" value="UniProtKB-KW"/>
</dbReference>
<dbReference type="NCBIfam" id="TIGR01524">
    <property type="entry name" value="ATPase-IIIB_Mg"/>
    <property type="match status" value="1"/>
</dbReference>
<dbReference type="Pfam" id="PF13246">
    <property type="entry name" value="Cation_ATPase"/>
    <property type="match status" value="1"/>
</dbReference>
<proteinExistence type="inferred from homology"/>
<evidence type="ECO:0000256" key="2">
    <source>
        <dbReference type="ARBA" id="ARBA00004429"/>
    </source>
</evidence>
<dbReference type="KEGG" id="mbe:MBM_07382"/>
<keyword evidence="14 18" id="KW-1133">Transmembrane helix</keyword>
<dbReference type="GO" id="GO:0016887">
    <property type="term" value="F:ATP hydrolysis activity"/>
    <property type="evidence" value="ECO:0007669"/>
    <property type="project" value="InterPro"/>
</dbReference>
<dbReference type="NCBIfam" id="TIGR01494">
    <property type="entry name" value="ATPase_P-type"/>
    <property type="match status" value="2"/>
</dbReference>
<evidence type="ECO:0000256" key="13">
    <source>
        <dbReference type="ARBA" id="ARBA00022967"/>
    </source>
</evidence>
<dbReference type="EMBL" id="JH921445">
    <property type="protein sequence ID" value="EKD14661.1"/>
    <property type="molecule type" value="Genomic_DNA"/>
</dbReference>
<dbReference type="AlphaFoldDB" id="K1WP15"/>
<evidence type="ECO:0000259" key="21">
    <source>
        <dbReference type="Pfam" id="PF00690"/>
    </source>
</evidence>
<dbReference type="Pfam" id="PF00690">
    <property type="entry name" value="Cation_ATPase_N"/>
    <property type="match status" value="1"/>
</dbReference>
<feature type="domain" description="Cation-transporting P-type ATPase C-terminal" evidence="20">
    <location>
        <begin position="697"/>
        <end position="866"/>
    </location>
</feature>
<dbReference type="InterPro" id="IPR023214">
    <property type="entry name" value="HAD_sf"/>
</dbReference>
<feature type="transmembrane region" description="Helical" evidence="18">
    <location>
        <begin position="254"/>
        <end position="272"/>
    </location>
</feature>
<keyword evidence="13" id="KW-1278">Translocase</keyword>
<evidence type="ECO:0000256" key="1">
    <source>
        <dbReference type="ARBA" id="ARBA00003954"/>
    </source>
</evidence>
<keyword evidence="11" id="KW-0067">ATP-binding</keyword>
<dbReference type="SUPFAM" id="SSF81665">
    <property type="entry name" value="Calcium ATPase, transmembrane domain M"/>
    <property type="match status" value="1"/>
</dbReference>
<reference evidence="22 23" key="1">
    <citation type="journal article" date="2012" name="BMC Genomics">
        <title>Sequencing the genome of Marssonina brunnea reveals fungus-poplar co-evolution.</title>
        <authorList>
            <person name="Zhu S."/>
            <person name="Cao Y.-Z."/>
            <person name="Jiang C."/>
            <person name="Tan B.-Y."/>
            <person name="Wang Z."/>
            <person name="Feng S."/>
            <person name="Zhang L."/>
            <person name="Su X.-H."/>
            <person name="Brejova B."/>
            <person name="Vinar T."/>
            <person name="Xu M."/>
            <person name="Wang M.-X."/>
            <person name="Zhang S.-G."/>
            <person name="Huang M.-R."/>
            <person name="Wu R."/>
            <person name="Zhou Y."/>
        </authorList>
    </citation>
    <scope>NUCLEOTIDE SEQUENCE [LARGE SCALE GENOMIC DNA]</scope>
    <source>
        <strain evidence="22 23">MB_m1</strain>
    </source>
</reference>
<evidence type="ECO:0000256" key="12">
    <source>
        <dbReference type="ARBA" id="ARBA00022842"/>
    </source>
</evidence>
<dbReference type="GO" id="GO:0015444">
    <property type="term" value="F:P-type magnesium transporter activity"/>
    <property type="evidence" value="ECO:0007669"/>
    <property type="project" value="UniProtKB-EC"/>
</dbReference>
<dbReference type="InterPro" id="IPR001757">
    <property type="entry name" value="P_typ_ATPase"/>
</dbReference>
<dbReference type="InterPro" id="IPR036412">
    <property type="entry name" value="HAD-like_sf"/>
</dbReference>
<evidence type="ECO:0000256" key="11">
    <source>
        <dbReference type="ARBA" id="ARBA00022840"/>
    </source>
</evidence>
<dbReference type="InterPro" id="IPR018303">
    <property type="entry name" value="ATPase_P-typ_P_site"/>
</dbReference>
<dbReference type="OrthoDB" id="158672at2759"/>
<dbReference type="SUPFAM" id="SSF56784">
    <property type="entry name" value="HAD-like"/>
    <property type="match status" value="1"/>
</dbReference>
<organism evidence="22 23">
    <name type="scientific">Marssonina brunnea f. sp. multigermtubi (strain MB_m1)</name>
    <name type="common">Marssonina leaf spot fungus</name>
    <dbReference type="NCBI Taxonomy" id="1072389"/>
    <lineage>
        <taxon>Eukaryota</taxon>
        <taxon>Fungi</taxon>
        <taxon>Dikarya</taxon>
        <taxon>Ascomycota</taxon>
        <taxon>Pezizomycotina</taxon>
        <taxon>Leotiomycetes</taxon>
        <taxon>Helotiales</taxon>
        <taxon>Drepanopezizaceae</taxon>
        <taxon>Drepanopeziza</taxon>
    </lineage>
</organism>
<dbReference type="eggNOG" id="KOG0202">
    <property type="taxonomic scope" value="Eukaryota"/>
</dbReference>
<evidence type="ECO:0000313" key="23">
    <source>
        <dbReference type="Proteomes" id="UP000006753"/>
    </source>
</evidence>
<dbReference type="EC" id="7.2.2.14" evidence="4"/>
<dbReference type="OMA" id="WTQEMVI"/>
<dbReference type="Gene3D" id="3.40.1110.10">
    <property type="entry name" value="Calcium-transporting ATPase, cytoplasmic domain N"/>
    <property type="match status" value="1"/>
</dbReference>
<dbReference type="SFLD" id="SFLDS00003">
    <property type="entry name" value="Haloacid_Dehalogenase"/>
    <property type="match status" value="1"/>
</dbReference>
<dbReference type="InterPro" id="IPR004014">
    <property type="entry name" value="ATPase_P-typ_cation-transptr_N"/>
</dbReference>
<feature type="domain" description="Cation-transporting P-type ATPase N-terminal" evidence="21">
    <location>
        <begin position="17"/>
        <end position="77"/>
    </location>
</feature>
<evidence type="ECO:0000256" key="18">
    <source>
        <dbReference type="SAM" id="Phobius"/>
    </source>
</evidence>
<keyword evidence="9 18" id="KW-0812">Transmembrane</keyword>
<keyword evidence="12" id="KW-0460">Magnesium</keyword>
<keyword evidence="15 18" id="KW-0472">Membrane</keyword>
<dbReference type="SFLD" id="SFLDG00002">
    <property type="entry name" value="C1.7:_P-type_atpase_like"/>
    <property type="match status" value="1"/>
</dbReference>
<evidence type="ECO:0000313" key="22">
    <source>
        <dbReference type="EMBL" id="EKD14661.1"/>
    </source>
</evidence>
<keyword evidence="6" id="KW-1003">Cell membrane</keyword>
<comment type="subcellular location">
    <subcellularLocation>
        <location evidence="2">Cell inner membrane</location>
        <topology evidence="2">Multi-pass membrane protein</topology>
    </subcellularLocation>
</comment>
<comment type="similarity">
    <text evidence="3">Belongs to the cation transport ATPase (P-type) (TC 3.A.3) family. Type IIIB subfamily.</text>
</comment>
<dbReference type="PANTHER" id="PTHR42861">
    <property type="entry name" value="CALCIUM-TRANSPORTING ATPASE"/>
    <property type="match status" value="1"/>
</dbReference>
<dbReference type="Gene3D" id="1.20.1110.10">
    <property type="entry name" value="Calcium-transporting ATPase, transmembrane domain"/>
    <property type="match status" value="1"/>
</dbReference>
<protein>
    <recommendedName>
        <fullName evidence="5">Magnesium-transporting ATPase, P-type 1</fullName>
        <ecNumber evidence="4">7.2.2.14</ecNumber>
    </recommendedName>
    <alternativeName>
        <fullName evidence="16">Mg(2+) transport ATPase, P-type 1</fullName>
    </alternativeName>
</protein>
<evidence type="ECO:0000256" key="10">
    <source>
        <dbReference type="ARBA" id="ARBA00022741"/>
    </source>
</evidence>
<dbReference type="GO" id="GO:0005886">
    <property type="term" value="C:plasma membrane"/>
    <property type="evidence" value="ECO:0007669"/>
    <property type="project" value="UniProtKB-SubCell"/>
</dbReference>
<dbReference type="InterPro" id="IPR059000">
    <property type="entry name" value="ATPase_P-type_domA"/>
</dbReference>
<dbReference type="SFLD" id="SFLDF00027">
    <property type="entry name" value="p-type_atpase"/>
    <property type="match status" value="1"/>
</dbReference>
<name>K1WP15_MARBU</name>
<accession>K1WP15</accession>
<comment type="function">
    <text evidence="1">Mediates magnesium influx to the cytosol.</text>
</comment>
<evidence type="ECO:0000259" key="20">
    <source>
        <dbReference type="Pfam" id="PF00689"/>
    </source>
</evidence>
<evidence type="ECO:0000256" key="8">
    <source>
        <dbReference type="ARBA" id="ARBA00022553"/>
    </source>
</evidence>
<comment type="catalytic activity">
    <reaction evidence="17">
        <text>Mg(2+)(out) + ATP + H2O = Mg(2+)(in) + ADP + phosphate + H(+)</text>
        <dbReference type="Rhea" id="RHEA:10260"/>
        <dbReference type="ChEBI" id="CHEBI:15377"/>
        <dbReference type="ChEBI" id="CHEBI:15378"/>
        <dbReference type="ChEBI" id="CHEBI:18420"/>
        <dbReference type="ChEBI" id="CHEBI:30616"/>
        <dbReference type="ChEBI" id="CHEBI:43474"/>
        <dbReference type="ChEBI" id="CHEBI:456216"/>
        <dbReference type="EC" id="7.2.2.14"/>
    </reaction>
</comment>
<dbReference type="InterPro" id="IPR006415">
    <property type="entry name" value="P-type_ATPase_IIIB"/>
</dbReference>
<feature type="transmembrane region" description="Helical" evidence="18">
    <location>
        <begin position="845"/>
        <end position="864"/>
    </location>
</feature>
<dbReference type="InterPro" id="IPR044492">
    <property type="entry name" value="P_typ_ATPase_HD_dom"/>
</dbReference>
<feature type="domain" description="P-type ATPase A" evidence="19">
    <location>
        <begin position="131"/>
        <end position="238"/>
    </location>
</feature>
<dbReference type="Pfam" id="PF00689">
    <property type="entry name" value="Cation_ATPase_C"/>
    <property type="match status" value="1"/>
</dbReference>
<dbReference type="InterPro" id="IPR008250">
    <property type="entry name" value="ATPase_P-typ_transduc_dom_A_sf"/>
</dbReference>
<dbReference type="InterPro" id="IPR023299">
    <property type="entry name" value="ATPase_P-typ_cyto_dom_N"/>
</dbReference>
<keyword evidence="23" id="KW-1185">Reference proteome</keyword>
<keyword evidence="8" id="KW-0597">Phosphoprotein</keyword>
<dbReference type="Gene3D" id="3.40.50.1000">
    <property type="entry name" value="HAD superfamily/HAD-like"/>
    <property type="match status" value="1"/>
</dbReference>
<dbReference type="STRING" id="1072389.K1WP15"/>
<feature type="transmembrane region" description="Helical" evidence="18">
    <location>
        <begin position="741"/>
        <end position="762"/>
    </location>
</feature>
<evidence type="ECO:0000256" key="9">
    <source>
        <dbReference type="ARBA" id="ARBA00022692"/>
    </source>
</evidence>
<keyword evidence="7" id="KW-0997">Cell inner membrane</keyword>
<dbReference type="InterPro" id="IPR006068">
    <property type="entry name" value="ATPase_P-typ_cation-transptr_C"/>
</dbReference>
<gene>
    <name evidence="22" type="ORF">MBM_07382</name>
</gene>
<dbReference type="PRINTS" id="PR01836">
    <property type="entry name" value="MGATPASE"/>
</dbReference>
<dbReference type="Proteomes" id="UP000006753">
    <property type="component" value="Unassembled WGS sequence"/>
</dbReference>
<dbReference type="InParanoid" id="K1WP15"/>
<dbReference type="PROSITE" id="PS00154">
    <property type="entry name" value="ATPASE_E1_E2"/>
    <property type="match status" value="1"/>
</dbReference>
<keyword evidence="10" id="KW-0547">Nucleotide-binding</keyword>
<feature type="transmembrane region" description="Helical" evidence="18">
    <location>
        <begin position="284"/>
        <end position="308"/>
    </location>
</feature>
<evidence type="ECO:0000256" key="4">
    <source>
        <dbReference type="ARBA" id="ARBA00012786"/>
    </source>
</evidence>
<dbReference type="InterPro" id="IPR023298">
    <property type="entry name" value="ATPase_P-typ_TM_dom_sf"/>
</dbReference>
<evidence type="ECO:0000256" key="17">
    <source>
        <dbReference type="ARBA" id="ARBA00047295"/>
    </source>
</evidence>
<dbReference type="Pfam" id="PF00122">
    <property type="entry name" value="E1-E2_ATPase"/>
    <property type="match status" value="1"/>
</dbReference>
<evidence type="ECO:0000256" key="7">
    <source>
        <dbReference type="ARBA" id="ARBA00022519"/>
    </source>
</evidence>
<evidence type="ECO:0000256" key="14">
    <source>
        <dbReference type="ARBA" id="ARBA00022989"/>
    </source>
</evidence>
<evidence type="ECO:0000256" key="6">
    <source>
        <dbReference type="ARBA" id="ARBA00022475"/>
    </source>
</evidence>
<dbReference type="Gene3D" id="2.70.150.10">
    <property type="entry name" value="Calcium-transporting ATPase, cytoplasmic transduction domain A"/>
    <property type="match status" value="1"/>
</dbReference>
<dbReference type="SUPFAM" id="SSF81653">
    <property type="entry name" value="Calcium ATPase, transduction domain A"/>
    <property type="match status" value="1"/>
</dbReference>
<feature type="transmembrane region" description="Helical" evidence="18">
    <location>
        <begin position="62"/>
        <end position="80"/>
    </location>
</feature>
<feature type="transmembrane region" description="Helical" evidence="18">
    <location>
        <begin position="812"/>
        <end position="830"/>
    </location>
</feature>
<feature type="transmembrane region" description="Helical" evidence="18">
    <location>
        <begin position="782"/>
        <end position="800"/>
    </location>
</feature>
<evidence type="ECO:0000256" key="16">
    <source>
        <dbReference type="ARBA" id="ARBA00029806"/>
    </source>
</evidence>
<feature type="transmembrane region" description="Helical" evidence="18">
    <location>
        <begin position="86"/>
        <end position="104"/>
    </location>
</feature>
<sequence length="876" mass="95683">MRMLQNIRWTILGRGIDVLTKLDSSVSGLLDADALRRLETNGENSTLEASVPGWKQLASESILNSYNALLIFLAIISVVFQDPDWTLFVIILIVVPLAASINFFQEYRSVKAAQTIPEEVAPVNVRRQSVEAEPKERLIDPRKLVPGDVLILSAGDVVPADCKVLKSLNLCVSQSSLTGESQPQPKDDCCGDLSGHHPNVFDLPNVLFSGSKVISGSGLAVAFTTGKNTYISAMAQELNSRRAQNSFQKSMNKIVFMMIGFMLISFTIVLVIKGCNTGHWKKSVMFALSTAATLVPEMLPAMVTANLYRGKHILSKKTVIVRHMETIQSLGSMTILCSDKTGTLTKEDIELSQSLDPSGQESTQVFGLAHTNAFYQSGTKNAIDSAILDNSGVDEKGVEMATKIGEIPFTFEARRSSCIVRTYMGGLKLICKGAYEEVLALCSGVRFRTGIETLNEQNRRSLFAKVDALNAQAFRVILIASKDLSEAEVDTDGDLGGLDKDMVVEGLLTFLDPLKDDAKDSVLRLQNLGIDVRILTGDNLKVAISIARSLDIGQELEDEPSAICGPRLAEITDPKEWNSTIKRCKIFAKLTPAQKGNVVEALQAQGEVVGMVGDGINDSIALSRADVGISVHSGQAVAKQSADIILQEKRLSTIIDSVMVGRTTHGNIMKYLKLILVANFGNIISVVAASAWFPFDPISPTQMVLQNLLYDLGQIAIPFDDVDHEYLAIPRPLSIGDLSRFVFLIGPITSTVDIATFLLNTYYYGLGPSSDHSQIQKFQCNWFVLGLLSQILVVYVTRTARIPFLQAHPSRPLVVSTLLVSVIGFIIPYIPKLNNALGLVPPDGSFLGILAALLLLYAMVTQLFKTMYIKMFNRWL</sequence>
<evidence type="ECO:0000256" key="5">
    <source>
        <dbReference type="ARBA" id="ARBA00013555"/>
    </source>
</evidence>